<organism evidence="1 2">
    <name type="scientific">Glossina morsitans morsitans</name>
    <name type="common">Savannah tsetse fly</name>
    <dbReference type="NCBI Taxonomy" id="37546"/>
    <lineage>
        <taxon>Eukaryota</taxon>
        <taxon>Metazoa</taxon>
        <taxon>Ecdysozoa</taxon>
        <taxon>Arthropoda</taxon>
        <taxon>Hexapoda</taxon>
        <taxon>Insecta</taxon>
        <taxon>Pterygota</taxon>
        <taxon>Neoptera</taxon>
        <taxon>Endopterygota</taxon>
        <taxon>Diptera</taxon>
        <taxon>Brachycera</taxon>
        <taxon>Muscomorpha</taxon>
        <taxon>Hippoboscoidea</taxon>
        <taxon>Glossinidae</taxon>
        <taxon>Glossina</taxon>
    </lineage>
</organism>
<keyword evidence="2" id="KW-1185">Reference proteome</keyword>
<protein>
    <submittedName>
        <fullName evidence="1">Uncharacterized protein</fullName>
    </submittedName>
</protein>
<evidence type="ECO:0000313" key="1">
    <source>
        <dbReference type="EnsemblMetazoa" id="GMOY014239.P1398"/>
    </source>
</evidence>
<dbReference type="EnsemblMetazoa" id="GMOY014239.R1398">
    <property type="protein sequence ID" value="GMOY014239.P1398"/>
    <property type="gene ID" value="GMOY014239"/>
</dbReference>
<sequence>MDNSASNEKQQQKYVSLTPQEQCILGNSFKLLAFGRNTKDIKAEQIRIAWRIIVGNVMTEYVINFFNSRK</sequence>
<evidence type="ECO:0000313" key="2">
    <source>
        <dbReference type="Proteomes" id="UP000092444"/>
    </source>
</evidence>
<name>A0ABK9NG99_GLOMM</name>
<accession>A0ABK9NG99</accession>
<dbReference type="Proteomes" id="UP000092444">
    <property type="component" value="Unassembled WGS sequence"/>
</dbReference>
<reference evidence="1" key="1">
    <citation type="submission" date="2025-05" db="UniProtKB">
        <authorList>
            <consortium name="EnsemblMetazoa"/>
        </authorList>
    </citation>
    <scope>IDENTIFICATION</scope>
    <source>
        <strain evidence="1">Yale</strain>
    </source>
</reference>
<dbReference type="EMBL" id="CCAG010018652">
    <property type="status" value="NOT_ANNOTATED_CDS"/>
    <property type="molecule type" value="Genomic_DNA"/>
</dbReference>
<proteinExistence type="predicted"/>